<dbReference type="AlphaFoldDB" id="W0F739"/>
<proteinExistence type="predicted"/>
<dbReference type="HOGENOM" id="CLU_2735916_0_0_10"/>
<keyword evidence="1" id="KW-0812">Transmembrane</keyword>
<dbReference type="RefSeq" id="WP_008583810.1">
    <property type="nucleotide sequence ID" value="NZ_CP007035.1"/>
</dbReference>
<accession>W0F739</accession>
<evidence type="ECO:0000313" key="3">
    <source>
        <dbReference type="Proteomes" id="UP000003586"/>
    </source>
</evidence>
<name>W0F739_9BACT</name>
<organism evidence="2 3">
    <name type="scientific">Niabella soli DSM 19437</name>
    <dbReference type="NCBI Taxonomy" id="929713"/>
    <lineage>
        <taxon>Bacteria</taxon>
        <taxon>Pseudomonadati</taxon>
        <taxon>Bacteroidota</taxon>
        <taxon>Chitinophagia</taxon>
        <taxon>Chitinophagales</taxon>
        <taxon>Chitinophagaceae</taxon>
        <taxon>Niabella</taxon>
    </lineage>
</organism>
<feature type="transmembrane region" description="Helical" evidence="1">
    <location>
        <begin position="6"/>
        <end position="27"/>
    </location>
</feature>
<dbReference type="OrthoDB" id="680954at2"/>
<evidence type="ECO:0000313" key="2">
    <source>
        <dbReference type="EMBL" id="AHF17156.1"/>
    </source>
</evidence>
<protein>
    <submittedName>
        <fullName evidence="2">Uncharacterized protein</fullName>
    </submittedName>
</protein>
<reference evidence="2 3" key="1">
    <citation type="submission" date="2013-12" db="EMBL/GenBank/DDBJ databases">
        <authorList>
            <consortium name="DOE Joint Genome Institute"/>
            <person name="Eisen J."/>
            <person name="Huntemann M."/>
            <person name="Han J."/>
            <person name="Chen A."/>
            <person name="Kyrpides N."/>
            <person name="Mavromatis K."/>
            <person name="Markowitz V."/>
            <person name="Palaniappan K."/>
            <person name="Ivanova N."/>
            <person name="Schaumberg A."/>
            <person name="Pati A."/>
            <person name="Liolios K."/>
            <person name="Nordberg H.P."/>
            <person name="Cantor M.N."/>
            <person name="Hua S.X."/>
            <person name="Woyke T."/>
        </authorList>
    </citation>
    <scope>NUCLEOTIDE SEQUENCE [LARGE SCALE GENOMIC DNA]</scope>
    <source>
        <strain evidence="3">DSM 19437</strain>
    </source>
</reference>
<feature type="transmembrane region" description="Helical" evidence="1">
    <location>
        <begin position="39"/>
        <end position="66"/>
    </location>
</feature>
<dbReference type="EMBL" id="CP007035">
    <property type="protein sequence ID" value="AHF17156.1"/>
    <property type="molecule type" value="Genomic_DNA"/>
</dbReference>
<dbReference type="Proteomes" id="UP000003586">
    <property type="component" value="Chromosome"/>
</dbReference>
<keyword evidence="1" id="KW-0472">Membrane</keyword>
<dbReference type="KEGG" id="nso:NIASO_02680"/>
<evidence type="ECO:0000256" key="1">
    <source>
        <dbReference type="SAM" id="Phobius"/>
    </source>
</evidence>
<keyword evidence="3" id="KW-1185">Reference proteome</keyword>
<sequence>MPGLQIILTIAIFPLTVLSGLYVYRYLNNKLLNASTRAGIIGFGLLLFLALGGILSAGLWLMAWLYDYMGT</sequence>
<keyword evidence="1" id="KW-1133">Transmembrane helix</keyword>
<gene>
    <name evidence="2" type="ORF">NIASO_02680</name>
</gene>